<comment type="caution">
    <text evidence="1">The sequence shown here is derived from an EMBL/GenBank/DDBJ whole genome shotgun (WGS) entry which is preliminary data.</text>
</comment>
<dbReference type="OrthoDB" id="4520214at2"/>
<gene>
    <name evidence="1" type="ORF">A5642_09520</name>
</gene>
<dbReference type="Proteomes" id="UP000093962">
    <property type="component" value="Unassembled WGS sequence"/>
</dbReference>
<organism evidence="1 2">
    <name type="scientific">Mycolicibacterium mucogenicum</name>
    <name type="common">Mycobacterium mucogenicum</name>
    <dbReference type="NCBI Taxonomy" id="56689"/>
    <lineage>
        <taxon>Bacteria</taxon>
        <taxon>Bacillati</taxon>
        <taxon>Actinomycetota</taxon>
        <taxon>Actinomycetes</taxon>
        <taxon>Mycobacteriales</taxon>
        <taxon>Mycobacteriaceae</taxon>
        <taxon>Mycolicibacterium</taxon>
    </lineage>
</organism>
<accession>A0A1A0N4R0</accession>
<sequence length="114" mass="13543">MKDKHHQRFLLKYGELRDMRCGAVTDEAKGIQRVRDFRPTYFTADWTDGVLMQVRVWGPQLLDDGSEGERNLDYRWRNTRDLGPVKYRDLPRIVAERLLEYNAENGFTILPEQQ</sequence>
<dbReference type="AlphaFoldDB" id="A0A1A0N4R0"/>
<proteinExistence type="predicted"/>
<evidence type="ECO:0000313" key="1">
    <source>
        <dbReference type="EMBL" id="OBA92311.1"/>
    </source>
</evidence>
<dbReference type="RefSeq" id="WP_064857397.1">
    <property type="nucleotide sequence ID" value="NZ_LZSF01000014.1"/>
</dbReference>
<evidence type="ECO:0000313" key="2">
    <source>
        <dbReference type="Proteomes" id="UP000093962"/>
    </source>
</evidence>
<protein>
    <submittedName>
        <fullName evidence="1">Uncharacterized protein</fullName>
    </submittedName>
</protein>
<name>A0A1A0N4R0_MYCMU</name>
<reference evidence="1 2" key="1">
    <citation type="submission" date="2016-06" db="EMBL/GenBank/DDBJ databases">
        <authorList>
            <person name="Kjaerup R.B."/>
            <person name="Dalgaard T.S."/>
            <person name="Juul-Madsen H.R."/>
        </authorList>
    </citation>
    <scope>NUCLEOTIDE SEQUENCE [LARGE SCALE GENOMIC DNA]</scope>
    <source>
        <strain evidence="1 2">1199456.5</strain>
    </source>
</reference>
<dbReference type="EMBL" id="LZSF01000014">
    <property type="protein sequence ID" value="OBA92311.1"/>
    <property type="molecule type" value="Genomic_DNA"/>
</dbReference>